<gene>
    <name evidence="11" type="ORF">KUTeg_024629</name>
</gene>
<comment type="caution">
    <text evidence="11">The sequence shown here is derived from an EMBL/GenBank/DDBJ whole genome shotgun (WGS) entry which is preliminary data.</text>
</comment>
<keyword evidence="8" id="KW-0675">Receptor</keyword>
<evidence type="ECO:0000256" key="3">
    <source>
        <dbReference type="ARBA" id="ARBA00022475"/>
    </source>
</evidence>
<evidence type="ECO:0000313" key="11">
    <source>
        <dbReference type="EMBL" id="KAJ8298098.1"/>
    </source>
</evidence>
<name>A0ABQ9DXX7_TEGGR</name>
<keyword evidence="7" id="KW-1015">Disulfide bond</keyword>
<comment type="similarity">
    <text evidence="2">Belongs to the CD36 family.</text>
</comment>
<dbReference type="InterPro" id="IPR002159">
    <property type="entry name" value="CD36_fam"/>
</dbReference>
<evidence type="ECO:0000256" key="2">
    <source>
        <dbReference type="ARBA" id="ARBA00010532"/>
    </source>
</evidence>
<evidence type="ECO:0000256" key="6">
    <source>
        <dbReference type="ARBA" id="ARBA00023136"/>
    </source>
</evidence>
<sequence length="371" mass="41874">MCAKNLFKCGICALVTGLIFLIAGCVLIPVFHNVIDNEIKEQIPLKDGSTTFNTWKEPDLPIYFQVYVFDLINPLEVVQKGAKPAVTIYGENHKDGTITYRETRVFHFDKEKSDGHLETERFTTVNIPMVTIASLIRYEYSFIQELVELVLDWGDENNLFMELTVKELVWGYEDNLLKKVNGILLKHNLTGINDTFGLFASQNNSDDGLYSIYSGEKGVGNFGIIKEWNNQSMLNYWNTDYCNMVNGTDGTIFPPFVDKSDKLFLFSSDICRSIYMEYEGDTTTRGIDTYKFGVPPVVFLDYKHNPDNAGYCSPKGNCLPSGLLNCSICREGAPVILSQPHFLAANQSVIDSIIGLHPNKEEHQTVIHVEP</sequence>
<reference evidence="11 12" key="1">
    <citation type="submission" date="2022-12" db="EMBL/GenBank/DDBJ databases">
        <title>Chromosome-level genome of Tegillarca granosa.</title>
        <authorList>
            <person name="Kim J."/>
        </authorList>
    </citation>
    <scope>NUCLEOTIDE SEQUENCE [LARGE SCALE GENOMIC DNA]</scope>
    <source>
        <strain evidence="11">Teg-2019</strain>
        <tissue evidence="11">Adductor muscle</tissue>
    </source>
</reference>
<accession>A0ABQ9DXX7</accession>
<dbReference type="PROSITE" id="PS51257">
    <property type="entry name" value="PROKAR_LIPOPROTEIN"/>
    <property type="match status" value="1"/>
</dbReference>
<dbReference type="Proteomes" id="UP001217089">
    <property type="component" value="Unassembled WGS sequence"/>
</dbReference>
<evidence type="ECO:0000256" key="9">
    <source>
        <dbReference type="ARBA" id="ARBA00023180"/>
    </source>
</evidence>
<proteinExistence type="inferred from homology"/>
<organism evidence="11 12">
    <name type="scientific">Tegillarca granosa</name>
    <name type="common">Malaysian cockle</name>
    <name type="synonym">Anadara granosa</name>
    <dbReference type="NCBI Taxonomy" id="220873"/>
    <lineage>
        <taxon>Eukaryota</taxon>
        <taxon>Metazoa</taxon>
        <taxon>Spiralia</taxon>
        <taxon>Lophotrochozoa</taxon>
        <taxon>Mollusca</taxon>
        <taxon>Bivalvia</taxon>
        <taxon>Autobranchia</taxon>
        <taxon>Pteriomorphia</taxon>
        <taxon>Arcoida</taxon>
        <taxon>Arcoidea</taxon>
        <taxon>Arcidae</taxon>
        <taxon>Tegillarca</taxon>
    </lineage>
</organism>
<evidence type="ECO:0000256" key="7">
    <source>
        <dbReference type="ARBA" id="ARBA00023157"/>
    </source>
</evidence>
<evidence type="ECO:0008006" key="13">
    <source>
        <dbReference type="Google" id="ProtNLM"/>
    </source>
</evidence>
<keyword evidence="3" id="KW-1003">Cell membrane</keyword>
<keyword evidence="5 10" id="KW-1133">Transmembrane helix</keyword>
<dbReference type="PANTHER" id="PTHR11923:SF51">
    <property type="entry name" value="LYSOSOME MEMBRANE PROTEIN 2"/>
    <property type="match status" value="1"/>
</dbReference>
<keyword evidence="6 10" id="KW-0472">Membrane</keyword>
<dbReference type="EMBL" id="JARBDR010000923">
    <property type="protein sequence ID" value="KAJ8298098.1"/>
    <property type="molecule type" value="Genomic_DNA"/>
</dbReference>
<dbReference type="Pfam" id="PF01130">
    <property type="entry name" value="CD36"/>
    <property type="match status" value="1"/>
</dbReference>
<dbReference type="PANTHER" id="PTHR11923">
    <property type="entry name" value="SCAVENGER RECEPTOR CLASS B TYPE-1 SR-B1"/>
    <property type="match status" value="1"/>
</dbReference>
<dbReference type="InterPro" id="IPR005428">
    <property type="entry name" value="CD36/SCARB1/SNMP1"/>
</dbReference>
<evidence type="ECO:0000256" key="5">
    <source>
        <dbReference type="ARBA" id="ARBA00022989"/>
    </source>
</evidence>
<evidence type="ECO:0000256" key="8">
    <source>
        <dbReference type="ARBA" id="ARBA00023170"/>
    </source>
</evidence>
<keyword evidence="4 10" id="KW-0812">Transmembrane</keyword>
<feature type="non-terminal residue" evidence="11">
    <location>
        <position position="371"/>
    </location>
</feature>
<comment type="subcellular location">
    <subcellularLocation>
        <location evidence="1">Cell membrane</location>
        <topology evidence="1">Multi-pass membrane protein</topology>
    </subcellularLocation>
</comment>
<protein>
    <recommendedName>
        <fullName evidence="13">Scavenger receptor class B member 1</fullName>
    </recommendedName>
</protein>
<evidence type="ECO:0000256" key="4">
    <source>
        <dbReference type="ARBA" id="ARBA00022692"/>
    </source>
</evidence>
<evidence type="ECO:0000256" key="1">
    <source>
        <dbReference type="ARBA" id="ARBA00004651"/>
    </source>
</evidence>
<keyword evidence="9" id="KW-0325">Glycoprotein</keyword>
<keyword evidence="12" id="KW-1185">Reference proteome</keyword>
<dbReference type="PRINTS" id="PR01610">
    <property type="entry name" value="CD36ANTIGEN"/>
</dbReference>
<evidence type="ECO:0000256" key="10">
    <source>
        <dbReference type="SAM" id="Phobius"/>
    </source>
</evidence>
<evidence type="ECO:0000313" key="12">
    <source>
        <dbReference type="Proteomes" id="UP001217089"/>
    </source>
</evidence>
<dbReference type="PRINTS" id="PR01609">
    <property type="entry name" value="CD36FAMILY"/>
</dbReference>
<feature type="transmembrane region" description="Helical" evidence="10">
    <location>
        <begin position="12"/>
        <end position="31"/>
    </location>
</feature>